<evidence type="ECO:0000313" key="3">
    <source>
        <dbReference type="EMBL" id="CBZ54086.1"/>
    </source>
</evidence>
<feature type="compositionally biased region" description="Basic and acidic residues" evidence="1">
    <location>
        <begin position="383"/>
        <end position="400"/>
    </location>
</feature>
<dbReference type="VEuPathDB" id="ToxoDB:NCLIV_045190"/>
<feature type="region of interest" description="Disordered" evidence="1">
    <location>
        <begin position="1112"/>
        <end position="1328"/>
    </location>
</feature>
<reference evidence="3" key="1">
    <citation type="submission" date="2011-02" db="EMBL/GenBank/DDBJ databases">
        <authorList>
            <person name="Aslett M."/>
        </authorList>
    </citation>
    <scope>NUCLEOTIDE SEQUENCE</scope>
    <source>
        <strain evidence="3">Liverpool</strain>
    </source>
</reference>
<feature type="region of interest" description="Disordered" evidence="1">
    <location>
        <begin position="811"/>
        <end position="976"/>
    </location>
</feature>
<feature type="compositionally biased region" description="Polar residues" evidence="1">
    <location>
        <begin position="300"/>
        <end position="310"/>
    </location>
</feature>
<dbReference type="InParanoid" id="F0VLF8"/>
<feature type="compositionally biased region" description="Low complexity" evidence="1">
    <location>
        <begin position="332"/>
        <end position="348"/>
    </location>
</feature>
<feature type="compositionally biased region" description="Basic and acidic residues" evidence="1">
    <location>
        <begin position="111"/>
        <end position="120"/>
    </location>
</feature>
<feature type="compositionally biased region" description="Basic and acidic residues" evidence="1">
    <location>
        <begin position="489"/>
        <end position="512"/>
    </location>
</feature>
<dbReference type="RefSeq" id="XP_003884117.1">
    <property type="nucleotide sequence ID" value="XM_003884068.1"/>
</dbReference>
<feature type="compositionally biased region" description="Polar residues" evidence="1">
    <location>
        <begin position="1135"/>
        <end position="1145"/>
    </location>
</feature>
<proteinExistence type="predicted"/>
<keyword evidence="2" id="KW-0812">Transmembrane</keyword>
<keyword evidence="2" id="KW-1133">Transmembrane helix</keyword>
<feature type="compositionally biased region" description="Polar residues" evidence="1">
    <location>
        <begin position="121"/>
        <end position="130"/>
    </location>
</feature>
<feature type="compositionally biased region" description="Polar residues" evidence="1">
    <location>
        <begin position="517"/>
        <end position="531"/>
    </location>
</feature>
<dbReference type="OrthoDB" id="333981at2759"/>
<feature type="compositionally biased region" description="Polar residues" evidence="1">
    <location>
        <begin position="177"/>
        <end position="197"/>
    </location>
</feature>
<dbReference type="OMA" id="TVEYCEQ"/>
<organism evidence="3 5">
    <name type="scientific">Neospora caninum (strain Liverpool)</name>
    <dbReference type="NCBI Taxonomy" id="572307"/>
    <lineage>
        <taxon>Eukaryota</taxon>
        <taxon>Sar</taxon>
        <taxon>Alveolata</taxon>
        <taxon>Apicomplexa</taxon>
        <taxon>Conoidasida</taxon>
        <taxon>Coccidia</taxon>
        <taxon>Eucoccidiorida</taxon>
        <taxon>Eimeriorina</taxon>
        <taxon>Sarcocystidae</taxon>
        <taxon>Neospora</taxon>
    </lineage>
</organism>
<feature type="compositionally biased region" description="Polar residues" evidence="1">
    <location>
        <begin position="412"/>
        <end position="423"/>
    </location>
</feature>
<feature type="region of interest" description="Disordered" evidence="1">
    <location>
        <begin position="64"/>
        <end position="680"/>
    </location>
</feature>
<feature type="compositionally biased region" description="Low complexity" evidence="1">
    <location>
        <begin position="927"/>
        <end position="957"/>
    </location>
</feature>
<dbReference type="GeneID" id="13442066"/>
<feature type="compositionally biased region" description="Low complexity" evidence="1">
    <location>
        <begin position="1285"/>
        <end position="1328"/>
    </location>
</feature>
<accession>F0VLF8</accession>
<feature type="compositionally biased region" description="Low complexity" evidence="1">
    <location>
        <begin position="1114"/>
        <end position="1134"/>
    </location>
</feature>
<dbReference type="EMBL" id="FR823391">
    <property type="protein sequence ID" value="CBZ54086.1"/>
    <property type="molecule type" value="Genomic_DNA"/>
</dbReference>
<feature type="transmembrane region" description="Helical" evidence="2">
    <location>
        <begin position="1334"/>
        <end position="1356"/>
    </location>
</feature>
<feature type="compositionally biased region" description="Basic and acidic residues" evidence="1">
    <location>
        <begin position="603"/>
        <end position="617"/>
    </location>
</feature>
<feature type="compositionally biased region" description="Low complexity" evidence="1">
    <location>
        <begin position="870"/>
        <end position="890"/>
    </location>
</feature>
<reference evidence="5" key="3">
    <citation type="journal article" date="2012" name="PLoS Pathog.">
        <title>Comparative genomics of the apicomplexan parasites Toxoplasma gondii and Neospora caninum: Coccidia differing in host range and transmission strategy.</title>
        <authorList>
            <person name="Reid A.J."/>
            <person name="Vermont S.J."/>
            <person name="Cotton J.A."/>
            <person name="Harris D."/>
            <person name="Hill-Cawthorne G.A."/>
            <person name="Konen-Waisman S."/>
            <person name="Latham S.M."/>
            <person name="Mourier T."/>
            <person name="Norton R."/>
            <person name="Quail M.A."/>
            <person name="Sanders M."/>
            <person name="Shanmugam D."/>
            <person name="Sohal A."/>
            <person name="Wasmuth J.D."/>
            <person name="Brunk B."/>
            <person name="Grigg M.E."/>
            <person name="Howard J.C."/>
            <person name="Parkinson J."/>
            <person name="Roos D.S."/>
            <person name="Trees A.J."/>
            <person name="Berriman M."/>
            <person name="Pain A."/>
            <person name="Wastling J.M."/>
        </authorList>
    </citation>
    <scope>NUCLEOTIDE SEQUENCE [LARGE SCALE GENOMIC DNA]</scope>
    <source>
        <strain evidence="5">Liverpool</strain>
    </source>
</reference>
<feature type="compositionally biased region" description="Basic and acidic residues" evidence="1">
    <location>
        <begin position="816"/>
        <end position="834"/>
    </location>
</feature>
<feature type="compositionally biased region" description="Low complexity" evidence="1">
    <location>
        <begin position="736"/>
        <end position="750"/>
    </location>
</feature>
<protein>
    <submittedName>
        <fullName evidence="3">Proteophosphoglycan ppg1, related</fullName>
    </submittedName>
</protein>
<keyword evidence="5" id="KW-1185">Reference proteome</keyword>
<reference evidence="4" key="4">
    <citation type="journal article" date="2015" name="PLoS ONE">
        <title>Comprehensive Evaluation of Toxoplasma gondii VEG and Neospora caninum LIV Genomes with Tachyzoite Stage Transcriptome and Proteome Defines Novel Transcript Features.</title>
        <authorList>
            <person name="Ramaprasad A."/>
            <person name="Mourier T."/>
            <person name="Naeem R."/>
            <person name="Malas T.B."/>
            <person name="Moussa E."/>
            <person name="Panigrahi A."/>
            <person name="Vermont S.J."/>
            <person name="Otto T.D."/>
            <person name="Wastling J."/>
            <person name="Pain A."/>
        </authorList>
    </citation>
    <scope>NUCLEOTIDE SEQUENCE</scope>
    <source>
        <strain evidence="4">Liverpool</strain>
    </source>
</reference>
<sequence>MELSPLLLQGSRTGSGGLLVQQKPAHAFSRSSRSARVVFVLGFLAWVAVVRSGSSEAVALSVRTPDAGAGPNAVPPADRVDGDSEASGLEAEFAQAAGGDDAPHGNISADLSRRYRERSRLQATRETTANGDLPDTPQSDEAMPPSSESGKDASENVPGGDEDEPGEPATKRDLNPETVSPSELPSTDSLVTSTNAQGPDRSPAEGTPENSHQGLTSSGHAAEARETDNTRPAQLGGAENSTEATGPPETVDAPGSPLSTGDTSSMNPNTESEESAHVPLRASSPETPDSVGTHIGGGVSQNSTEMSLTRRSGMHAFPESSVATGSAGGAEQNQGNSTGNGGTAAASSPEGGAFWSESESVNEQVEREPDSQFPSSGPASLDWDAKGEDTRHSGERRIGAEDALEPGEEDLTVTSLETEQPFSSMDEGKGTDEDEPDAPSSPAHVVAEVGNTEASGHQLFATDPGHLQYPVTTDEERTGAAEPVFSLSKSDDAPGQREEPSTNATEEVREAHIPQIQPETQAVAPSSSSDAAQPRAAVDPERSDAPSGEVNETAAETPSHPESGTPADSPLSGPLEDLSGPAERHPAQLAASAGDPELLAPAKESEREVHGHAELDRQAVAVGVDDENDEQSLHHGGATEDTDDRSSLWFAYGDQRRPSPPDGEYWSVNGVSESEPAQEEDTLFMFRPAHQRLDVPQSEGVGSFETHKRDAGWPQGPHASQFPAKESPPPLHTRRPASFSFFGRPSPSSRTKQHETPYYMGHQSDEKASEPAYAPSPIVNAYGRFGGRPLEERNVLVPALADGDENVLVGLQSARGAREPENTARGGDADHGDAEVSSPRRRAEPDADENEETTGSDNSAESQPESGPHLSPSADLSTSTSSSPSLPGASAEEHGVPSVGGAAFAPVSAGDEPEAFTSGDAESQEMAQAGAATEAQASAEGEQAAPSPSAASASSATDQGKLTARAGSVSDPREGRCSREELDALTEYFSGQSDTCSAYRCIEAQGLEFRERLKEHYGSVFSEGQLDELAGLFAACYCRCPMMKCEVDYVMDTGSTSCKEATVEYCEQSNEKFVDRCTSAAEQLPLVYDLHADTGGFKQPCRVCRREDLPQSGVGSVAHPSPSAPSGGHASISSDEQSALHSGSPSDVDGPPFPSDGRETGGETGRSGAALGHASGHPAPSAEDVESGRNEVHGEQQTGAIGAGSPAGWGDLFSPEPPTSHSGSSPPAFNGDEDKEEGDAGAAPEVSTMPSSQAGAGGASEDPSPLLGGDTVAGDTLHGPGEVLSPSGPNQGSPSSITTVRPTTTGNTSSGSTPTEEGGEAGSEAVEVMNQGGAVGPASGILLALVGSLLGIVTLVA</sequence>
<name>F0VLF8_NEOCL</name>
<evidence type="ECO:0000256" key="1">
    <source>
        <dbReference type="SAM" id="MobiDB-lite"/>
    </source>
</evidence>
<gene>
    <name evidence="4" type="ORF">BN1204_045190</name>
    <name evidence="3" type="ORF">NCLIV_045190</name>
</gene>
<dbReference type="Proteomes" id="UP000007494">
    <property type="component" value="Chromosome X"/>
</dbReference>
<feature type="compositionally biased region" description="Acidic residues" evidence="1">
    <location>
        <begin position="402"/>
        <end position="411"/>
    </location>
</feature>
<feature type="compositionally biased region" description="Polar residues" evidence="1">
    <location>
        <begin position="855"/>
        <end position="865"/>
    </location>
</feature>
<keyword evidence="2" id="KW-0472">Membrane</keyword>
<evidence type="ECO:0000256" key="2">
    <source>
        <dbReference type="SAM" id="Phobius"/>
    </source>
</evidence>
<evidence type="ECO:0000313" key="5">
    <source>
        <dbReference type="Proteomes" id="UP000007494"/>
    </source>
</evidence>
<dbReference type="EMBL" id="LN714485">
    <property type="protein sequence ID" value="CEL68784.1"/>
    <property type="molecule type" value="Genomic_DNA"/>
</dbReference>
<feature type="compositionally biased region" description="Polar residues" evidence="1">
    <location>
        <begin position="257"/>
        <end position="270"/>
    </location>
</feature>
<feature type="compositionally biased region" description="Polar residues" evidence="1">
    <location>
        <begin position="208"/>
        <end position="219"/>
    </location>
</feature>
<evidence type="ECO:0000313" key="4">
    <source>
        <dbReference type="EMBL" id="CEL68784.1"/>
    </source>
</evidence>
<reference evidence="3" key="2">
    <citation type="submission" date="2011-03" db="EMBL/GenBank/DDBJ databases">
        <title>Comparative genomics and transcriptomics of Neospora caninum and Toxoplasma gondii.</title>
        <authorList>
            <person name="Reid A.J."/>
            <person name="Sohal A."/>
            <person name="Harris D."/>
            <person name="Quail M."/>
            <person name="Sanders M."/>
            <person name="Berriman M."/>
            <person name="Wastling J.M."/>
            <person name="Pain A."/>
        </authorList>
    </citation>
    <scope>NUCLEOTIDE SEQUENCE</scope>
    <source>
        <strain evidence="3">Liverpool</strain>
    </source>
</reference>
<dbReference type="eggNOG" id="ENOG502R03J">
    <property type="taxonomic scope" value="Eukaryota"/>
</dbReference>
<feature type="region of interest" description="Disordered" evidence="1">
    <location>
        <begin position="693"/>
        <end position="785"/>
    </location>
</feature>